<dbReference type="Proteomes" id="UP001611415">
    <property type="component" value="Unassembled WGS sequence"/>
</dbReference>
<keyword evidence="3" id="KW-1185">Reference proteome</keyword>
<name>A0ABW7WS61_9NOCA</name>
<sequence length="146" mass="15847">MPDVVDQFCAATEIADIDALMETLAPDAELHSPISGVLVFRGHDDLRVLLTAAYRGISGLRWTARLGDGARRVLLAEAKVGPFRLTEAMVLELADDGRIRRLDPHLRPWLALSFLAVKLGPGLLRHPRLMRQARAAQPPAAVGATA</sequence>
<accession>A0ABW7WS61</accession>
<evidence type="ECO:0000259" key="1">
    <source>
        <dbReference type="Pfam" id="PF12680"/>
    </source>
</evidence>
<proteinExistence type="predicted"/>
<evidence type="ECO:0000313" key="3">
    <source>
        <dbReference type="Proteomes" id="UP001611415"/>
    </source>
</evidence>
<protein>
    <submittedName>
        <fullName evidence="2">Nuclear transport factor 2 family protein</fullName>
    </submittedName>
</protein>
<organism evidence="2 3">
    <name type="scientific">Nocardia xishanensis</name>
    <dbReference type="NCBI Taxonomy" id="238964"/>
    <lineage>
        <taxon>Bacteria</taxon>
        <taxon>Bacillati</taxon>
        <taxon>Actinomycetota</taxon>
        <taxon>Actinomycetes</taxon>
        <taxon>Mycobacteriales</taxon>
        <taxon>Nocardiaceae</taxon>
        <taxon>Nocardia</taxon>
    </lineage>
</organism>
<dbReference type="Pfam" id="PF12680">
    <property type="entry name" value="SnoaL_2"/>
    <property type="match status" value="1"/>
</dbReference>
<dbReference type="EMBL" id="JBIRYO010000001">
    <property type="protein sequence ID" value="MFI2472044.1"/>
    <property type="molecule type" value="Genomic_DNA"/>
</dbReference>
<dbReference type="Gene3D" id="3.10.450.50">
    <property type="match status" value="1"/>
</dbReference>
<comment type="caution">
    <text evidence="2">The sequence shown here is derived from an EMBL/GenBank/DDBJ whole genome shotgun (WGS) entry which is preliminary data.</text>
</comment>
<dbReference type="InterPro" id="IPR032710">
    <property type="entry name" value="NTF2-like_dom_sf"/>
</dbReference>
<dbReference type="SUPFAM" id="SSF54427">
    <property type="entry name" value="NTF2-like"/>
    <property type="match status" value="1"/>
</dbReference>
<feature type="domain" description="SnoaL-like" evidence="1">
    <location>
        <begin position="5"/>
        <end position="101"/>
    </location>
</feature>
<dbReference type="RefSeq" id="WP_397090822.1">
    <property type="nucleotide sequence ID" value="NZ_JBIRYO010000001.1"/>
</dbReference>
<reference evidence="2 3" key="1">
    <citation type="submission" date="2024-10" db="EMBL/GenBank/DDBJ databases">
        <title>The Natural Products Discovery Center: Release of the First 8490 Sequenced Strains for Exploring Actinobacteria Biosynthetic Diversity.</title>
        <authorList>
            <person name="Kalkreuter E."/>
            <person name="Kautsar S.A."/>
            <person name="Yang D."/>
            <person name="Bader C.D."/>
            <person name="Teijaro C.N."/>
            <person name="Fluegel L."/>
            <person name="Davis C.M."/>
            <person name="Simpson J.R."/>
            <person name="Lauterbach L."/>
            <person name="Steele A.D."/>
            <person name="Gui C."/>
            <person name="Meng S."/>
            <person name="Li G."/>
            <person name="Viehrig K."/>
            <person name="Ye F."/>
            <person name="Su P."/>
            <person name="Kiefer A.F."/>
            <person name="Nichols A."/>
            <person name="Cepeda A.J."/>
            <person name="Yan W."/>
            <person name="Fan B."/>
            <person name="Jiang Y."/>
            <person name="Adhikari A."/>
            <person name="Zheng C.-J."/>
            <person name="Schuster L."/>
            <person name="Cowan T.M."/>
            <person name="Smanski M.J."/>
            <person name="Chevrette M.G."/>
            <person name="De Carvalho L.P.S."/>
            <person name="Shen B."/>
        </authorList>
    </citation>
    <scope>NUCLEOTIDE SEQUENCE [LARGE SCALE GENOMIC DNA]</scope>
    <source>
        <strain evidence="2 3">NPDC019275</strain>
    </source>
</reference>
<gene>
    <name evidence="2" type="ORF">ACH49W_01570</name>
</gene>
<evidence type="ECO:0000313" key="2">
    <source>
        <dbReference type="EMBL" id="MFI2472044.1"/>
    </source>
</evidence>
<dbReference type="InterPro" id="IPR037401">
    <property type="entry name" value="SnoaL-like"/>
</dbReference>